<dbReference type="InterPro" id="IPR036388">
    <property type="entry name" value="WH-like_DNA-bd_sf"/>
</dbReference>
<dbReference type="SUPFAM" id="SSF46785">
    <property type="entry name" value="Winged helix' DNA-binding domain"/>
    <property type="match status" value="1"/>
</dbReference>
<dbReference type="InterPro" id="IPR036390">
    <property type="entry name" value="WH_DNA-bd_sf"/>
</dbReference>
<dbReference type="Pfam" id="PF12802">
    <property type="entry name" value="MarR_2"/>
    <property type="match status" value="1"/>
</dbReference>
<protein>
    <submittedName>
        <fullName evidence="3">MarR family winged helix-turn-helix transcriptional regulator</fullName>
    </submittedName>
</protein>
<dbReference type="PANTHER" id="PTHR33164">
    <property type="entry name" value="TRANSCRIPTIONAL REGULATOR, MARR FAMILY"/>
    <property type="match status" value="1"/>
</dbReference>
<evidence type="ECO:0000313" key="4">
    <source>
        <dbReference type="Proteomes" id="UP001596060"/>
    </source>
</evidence>
<name>A0ABW0NZX9_9HYPH</name>
<dbReference type="PANTHER" id="PTHR33164:SF57">
    <property type="entry name" value="MARR-FAMILY TRANSCRIPTIONAL REGULATOR"/>
    <property type="match status" value="1"/>
</dbReference>
<organism evidence="3 4">
    <name type="scientific">Bosea massiliensis</name>
    <dbReference type="NCBI Taxonomy" id="151419"/>
    <lineage>
        <taxon>Bacteria</taxon>
        <taxon>Pseudomonadati</taxon>
        <taxon>Pseudomonadota</taxon>
        <taxon>Alphaproteobacteria</taxon>
        <taxon>Hyphomicrobiales</taxon>
        <taxon>Boseaceae</taxon>
        <taxon>Bosea</taxon>
    </lineage>
</organism>
<proteinExistence type="predicted"/>
<comment type="caution">
    <text evidence="3">The sequence shown here is derived from an EMBL/GenBank/DDBJ whole genome shotgun (WGS) entry which is preliminary data.</text>
</comment>
<feature type="region of interest" description="Disordered" evidence="1">
    <location>
        <begin position="1"/>
        <end position="21"/>
    </location>
</feature>
<dbReference type="Gene3D" id="1.10.10.10">
    <property type="entry name" value="Winged helix-like DNA-binding domain superfamily/Winged helix DNA-binding domain"/>
    <property type="match status" value="1"/>
</dbReference>
<dbReference type="PRINTS" id="PR00598">
    <property type="entry name" value="HTHMARR"/>
</dbReference>
<keyword evidence="4" id="KW-1185">Reference proteome</keyword>
<gene>
    <name evidence="3" type="ORF">ACFPN9_12330</name>
</gene>
<dbReference type="InterPro" id="IPR039422">
    <property type="entry name" value="MarR/SlyA-like"/>
</dbReference>
<evidence type="ECO:0000313" key="3">
    <source>
        <dbReference type="EMBL" id="MFC5506046.1"/>
    </source>
</evidence>
<evidence type="ECO:0000259" key="2">
    <source>
        <dbReference type="PROSITE" id="PS50995"/>
    </source>
</evidence>
<dbReference type="PROSITE" id="PS50995">
    <property type="entry name" value="HTH_MARR_2"/>
    <property type="match status" value="1"/>
</dbReference>
<reference evidence="4" key="1">
    <citation type="journal article" date="2019" name="Int. J. Syst. Evol. Microbiol.">
        <title>The Global Catalogue of Microorganisms (GCM) 10K type strain sequencing project: providing services to taxonomists for standard genome sequencing and annotation.</title>
        <authorList>
            <consortium name="The Broad Institute Genomics Platform"/>
            <consortium name="The Broad Institute Genome Sequencing Center for Infectious Disease"/>
            <person name="Wu L."/>
            <person name="Ma J."/>
        </authorList>
    </citation>
    <scope>NUCLEOTIDE SEQUENCE [LARGE SCALE GENOMIC DNA]</scope>
    <source>
        <strain evidence="4">CCUG 43117</strain>
    </source>
</reference>
<evidence type="ECO:0000256" key="1">
    <source>
        <dbReference type="SAM" id="MobiDB-lite"/>
    </source>
</evidence>
<sequence>MESILPGLMLDRETKASERPGDHKDELRLWLRLLTCSTLIETEIRNRLREEFRTTLPRFDLMAQLDKSSTGMTVGEVSQRLMVSNGNVTAVVAGLLADGLVDKRAATQDRRVQVLTLTAQGRKAFKAMAERHEGWIAELFAGLNQQERAQLFRLLGQTKASLHRAIAARAQDASQPDDAGKGDAS</sequence>
<dbReference type="RefSeq" id="WP_245282369.1">
    <property type="nucleotide sequence ID" value="NZ_JBHSLU010000032.1"/>
</dbReference>
<dbReference type="EMBL" id="JBHSLU010000032">
    <property type="protein sequence ID" value="MFC5506046.1"/>
    <property type="molecule type" value="Genomic_DNA"/>
</dbReference>
<dbReference type="Proteomes" id="UP001596060">
    <property type="component" value="Unassembled WGS sequence"/>
</dbReference>
<accession>A0ABW0NZX9</accession>
<feature type="domain" description="HTH marR-type" evidence="2">
    <location>
        <begin position="26"/>
        <end position="160"/>
    </location>
</feature>
<dbReference type="InterPro" id="IPR000835">
    <property type="entry name" value="HTH_MarR-typ"/>
</dbReference>
<dbReference type="SMART" id="SM00347">
    <property type="entry name" value="HTH_MARR"/>
    <property type="match status" value="1"/>
</dbReference>
<feature type="region of interest" description="Disordered" evidence="1">
    <location>
        <begin position="166"/>
        <end position="185"/>
    </location>
</feature>
<feature type="compositionally biased region" description="Basic and acidic residues" evidence="1">
    <location>
        <begin position="10"/>
        <end position="21"/>
    </location>
</feature>